<evidence type="ECO:0000313" key="1">
    <source>
        <dbReference type="EMBL" id="DAE00133.1"/>
    </source>
</evidence>
<protein>
    <submittedName>
        <fullName evidence="1">Uncharacterized protein</fullName>
    </submittedName>
</protein>
<sequence>MANMSANIFSSMPFIPYKIVMALMENENFCKLIYYNTMDALSQPNLTIEQKQALIWDGDKDRMDHYNIFLTNIQPNSEIENRTIFKCYRTHTKPLNLVMATVAYRFDIIFGSKIPLVFCEGIPCNRGDVIEHEIMKSLNNIDVAGVGKLQYNAELTALCGTNIGVGNNYTFAGFSIVMATQISDLRETVCND</sequence>
<proteinExistence type="predicted"/>
<dbReference type="EMBL" id="BK015299">
    <property type="protein sequence ID" value="DAE00133.1"/>
    <property type="molecule type" value="Genomic_DNA"/>
</dbReference>
<reference evidence="1" key="1">
    <citation type="journal article" date="2021" name="Proc. Natl. Acad. Sci. U.S.A.">
        <title>A Catalog of Tens of Thousands of Viruses from Human Metagenomes Reveals Hidden Associations with Chronic Diseases.</title>
        <authorList>
            <person name="Tisza M.J."/>
            <person name="Buck C.B."/>
        </authorList>
    </citation>
    <scope>NUCLEOTIDE SEQUENCE</scope>
    <source>
        <strain evidence="1">CtTBR23</strain>
    </source>
</reference>
<organism evidence="1">
    <name type="scientific">Siphoviridae sp. ctTBR23</name>
    <dbReference type="NCBI Taxonomy" id="2825515"/>
    <lineage>
        <taxon>Viruses</taxon>
        <taxon>Duplodnaviria</taxon>
        <taxon>Heunggongvirae</taxon>
        <taxon>Uroviricota</taxon>
        <taxon>Caudoviricetes</taxon>
    </lineage>
</organism>
<accession>A0A8S5P0D8</accession>
<name>A0A8S5P0D8_9CAUD</name>